<dbReference type="SUPFAM" id="SSF52172">
    <property type="entry name" value="CheY-like"/>
    <property type="match status" value="1"/>
</dbReference>
<evidence type="ECO:0000256" key="10">
    <source>
        <dbReference type="ARBA" id="ARBA00070152"/>
    </source>
</evidence>
<dbReference type="Proteomes" id="UP000613011">
    <property type="component" value="Unassembled WGS sequence"/>
</dbReference>
<proteinExistence type="predicted"/>
<dbReference type="SUPFAM" id="SSF55874">
    <property type="entry name" value="ATPase domain of HSP90 chaperone/DNA topoisomerase II/histidine kinase"/>
    <property type="match status" value="1"/>
</dbReference>
<dbReference type="SMART" id="SM00448">
    <property type="entry name" value="REC"/>
    <property type="match status" value="1"/>
</dbReference>
<dbReference type="FunFam" id="3.30.565.10:FF:000010">
    <property type="entry name" value="Sensor histidine kinase RcsC"/>
    <property type="match status" value="1"/>
</dbReference>
<keyword evidence="6" id="KW-0418">Kinase</keyword>
<evidence type="ECO:0000256" key="7">
    <source>
        <dbReference type="ARBA" id="ARBA00023012"/>
    </source>
</evidence>
<accession>A0A936ZKZ4</accession>
<keyword evidence="12" id="KW-1133">Transmembrane helix</keyword>
<evidence type="ECO:0000256" key="1">
    <source>
        <dbReference type="ARBA" id="ARBA00000085"/>
    </source>
</evidence>
<dbReference type="GO" id="GO:0000155">
    <property type="term" value="F:phosphorelay sensor kinase activity"/>
    <property type="evidence" value="ECO:0007669"/>
    <property type="project" value="InterPro"/>
</dbReference>
<dbReference type="Pfam" id="PF00072">
    <property type="entry name" value="Response_reg"/>
    <property type="match status" value="1"/>
</dbReference>
<dbReference type="InterPro" id="IPR005467">
    <property type="entry name" value="His_kinase_dom"/>
</dbReference>
<keyword evidence="17" id="KW-1185">Reference proteome</keyword>
<feature type="domain" description="MHYT" evidence="15">
    <location>
        <begin position="6"/>
        <end position="199"/>
    </location>
</feature>
<organism evidence="16 17">
    <name type="scientific">Ramlibacter aurantiacus</name>
    <dbReference type="NCBI Taxonomy" id="2801330"/>
    <lineage>
        <taxon>Bacteria</taxon>
        <taxon>Pseudomonadati</taxon>
        <taxon>Pseudomonadota</taxon>
        <taxon>Betaproteobacteria</taxon>
        <taxon>Burkholderiales</taxon>
        <taxon>Comamonadaceae</taxon>
        <taxon>Ramlibacter</taxon>
    </lineage>
</organism>
<evidence type="ECO:0000256" key="8">
    <source>
        <dbReference type="ARBA" id="ARBA00023026"/>
    </source>
</evidence>
<dbReference type="PROSITE" id="PS50109">
    <property type="entry name" value="HIS_KIN"/>
    <property type="match status" value="1"/>
</dbReference>
<dbReference type="InterPro" id="IPR004358">
    <property type="entry name" value="Sig_transdc_His_kin-like_C"/>
</dbReference>
<dbReference type="EC" id="2.7.13.3" evidence="2"/>
<name>A0A936ZKZ4_9BURK</name>
<dbReference type="InterPro" id="IPR005330">
    <property type="entry name" value="MHYT_dom"/>
</dbReference>
<comment type="catalytic activity">
    <reaction evidence="1">
        <text>ATP + protein L-histidine = ADP + protein N-phospho-L-histidine.</text>
        <dbReference type="EC" id="2.7.13.3"/>
    </reaction>
</comment>
<evidence type="ECO:0000259" key="15">
    <source>
        <dbReference type="PROSITE" id="PS50924"/>
    </source>
</evidence>
<dbReference type="InterPro" id="IPR011006">
    <property type="entry name" value="CheY-like_superfamily"/>
</dbReference>
<feature type="modified residue" description="4-aspartylphosphate" evidence="11">
    <location>
        <position position="581"/>
    </location>
</feature>
<dbReference type="PRINTS" id="PR00344">
    <property type="entry name" value="BCTRLSENSOR"/>
</dbReference>
<evidence type="ECO:0000259" key="14">
    <source>
        <dbReference type="PROSITE" id="PS50110"/>
    </source>
</evidence>
<sequence>MLEGRYDPALVLISLLVAVFASYTALGLAGRVHQGDARAARWWIAGGAFAMGTGIWSMHFVGMLAFRLPIALGYDFAITFVSWLIPIGASALALWQIGRERVRTRELVGSAIVIGLGINAMHYVGMAALRMEPGIQWDLPQVAASVVIAIGAAGAALWIALRLRSGGPRLWQRRLQAALLMGLAIAGMHYTGMAAANFPLGSVCLAASSTFTLTELALWVIVATVAVLAIALITSVFDARLEARTEVLRMSERLSAERQVLLERERAARAEAERASATKDQFLATLSHELRTPLNAILGWVQLLHLKRDEASVQRGLQTIERNARLQAQLIEDLLDMSRVVSGKVRLECHWVDPAQVMKAALETAQPAAVAKDIELDSDLEPGVPRIWGDPSRLQQVLWNLLSNAIKFTPTGGRVRLALRRRGDGVEVEVTDTGGGIPPDFLPHVFEPFRQAEASTARRYGGLGIGLAIVRQLVELHGGSIEAASDGDGRGARFTVRLPLTSHETPGRPSLLAPHAPAQAIAFEPVHLEGHCVMVVDDQADARDLLAQMLSDCGARVILAGGAEEALFALSYERPDVLVSDIGMPVVDGYELIRRLRAHPDERLARVPALALTAFTRAEDAAQALRAGFDGFLPKPVEGSIFVRQVAALVRGAAASAESGQTVSKV</sequence>
<feature type="transmembrane region" description="Helical" evidence="12">
    <location>
        <begin position="216"/>
        <end position="237"/>
    </location>
</feature>
<dbReference type="SMART" id="SM00387">
    <property type="entry name" value="HATPase_c"/>
    <property type="match status" value="1"/>
</dbReference>
<dbReference type="RefSeq" id="WP_201682207.1">
    <property type="nucleotide sequence ID" value="NZ_JAEQNA010000001.1"/>
</dbReference>
<evidence type="ECO:0000256" key="5">
    <source>
        <dbReference type="ARBA" id="ARBA00022729"/>
    </source>
</evidence>
<dbReference type="Gene3D" id="1.10.287.130">
    <property type="match status" value="1"/>
</dbReference>
<dbReference type="EMBL" id="JAEQNA010000001">
    <property type="protein sequence ID" value="MBL0419155.1"/>
    <property type="molecule type" value="Genomic_DNA"/>
</dbReference>
<dbReference type="CDD" id="cd17580">
    <property type="entry name" value="REC_2_DhkD-like"/>
    <property type="match status" value="1"/>
</dbReference>
<feature type="domain" description="Response regulatory" evidence="14">
    <location>
        <begin position="532"/>
        <end position="650"/>
    </location>
</feature>
<dbReference type="InterPro" id="IPR003661">
    <property type="entry name" value="HisK_dim/P_dom"/>
</dbReference>
<evidence type="ECO:0000256" key="2">
    <source>
        <dbReference type="ARBA" id="ARBA00012438"/>
    </source>
</evidence>
<feature type="transmembrane region" description="Helical" evidence="12">
    <location>
        <begin position="141"/>
        <end position="163"/>
    </location>
</feature>
<dbReference type="CDD" id="cd16922">
    <property type="entry name" value="HATPase_EvgS-ArcB-TorS-like"/>
    <property type="match status" value="1"/>
</dbReference>
<dbReference type="Pfam" id="PF02518">
    <property type="entry name" value="HATPase_c"/>
    <property type="match status" value="1"/>
</dbReference>
<keyword evidence="12" id="KW-0812">Transmembrane</keyword>
<dbReference type="AlphaFoldDB" id="A0A936ZKZ4"/>
<dbReference type="PROSITE" id="PS50924">
    <property type="entry name" value="MHYT"/>
    <property type="match status" value="1"/>
</dbReference>
<dbReference type="Gene3D" id="3.40.50.2300">
    <property type="match status" value="1"/>
</dbReference>
<feature type="transmembrane region" description="Helical" evidence="12">
    <location>
        <begin position="175"/>
        <end position="196"/>
    </location>
</feature>
<comment type="caution">
    <text evidence="16">The sequence shown here is derived from an EMBL/GenBank/DDBJ whole genome shotgun (WGS) entry which is preliminary data.</text>
</comment>
<dbReference type="GO" id="GO:0005886">
    <property type="term" value="C:plasma membrane"/>
    <property type="evidence" value="ECO:0007669"/>
    <property type="project" value="TreeGrafter"/>
</dbReference>
<dbReference type="Pfam" id="PF03707">
    <property type="entry name" value="MHYT"/>
    <property type="match status" value="4"/>
</dbReference>
<keyword evidence="3 11" id="KW-0597">Phosphoprotein</keyword>
<dbReference type="SUPFAM" id="SSF47384">
    <property type="entry name" value="Homodimeric domain of signal transducing histidine kinase"/>
    <property type="match status" value="1"/>
</dbReference>
<dbReference type="InterPro" id="IPR001789">
    <property type="entry name" value="Sig_transdc_resp-reg_receiver"/>
</dbReference>
<feature type="domain" description="Histidine kinase" evidence="13">
    <location>
        <begin position="285"/>
        <end position="502"/>
    </location>
</feature>
<evidence type="ECO:0000259" key="13">
    <source>
        <dbReference type="PROSITE" id="PS50109"/>
    </source>
</evidence>
<evidence type="ECO:0000256" key="11">
    <source>
        <dbReference type="PROSITE-ProRule" id="PRU00169"/>
    </source>
</evidence>
<keyword evidence="8" id="KW-0843">Virulence</keyword>
<dbReference type="Pfam" id="PF00512">
    <property type="entry name" value="HisKA"/>
    <property type="match status" value="1"/>
</dbReference>
<keyword evidence="5" id="KW-0732">Signal</keyword>
<dbReference type="SMART" id="SM00388">
    <property type="entry name" value="HisKA"/>
    <property type="match status" value="1"/>
</dbReference>
<dbReference type="PANTHER" id="PTHR43047:SF72">
    <property type="entry name" value="OSMOSENSING HISTIDINE PROTEIN KINASE SLN1"/>
    <property type="match status" value="1"/>
</dbReference>
<evidence type="ECO:0000256" key="3">
    <source>
        <dbReference type="ARBA" id="ARBA00022553"/>
    </source>
</evidence>
<keyword evidence="7" id="KW-0902">Two-component regulatory system</keyword>
<keyword evidence="12" id="KW-0472">Membrane</keyword>
<dbReference type="GO" id="GO:0009927">
    <property type="term" value="F:histidine phosphotransfer kinase activity"/>
    <property type="evidence" value="ECO:0007669"/>
    <property type="project" value="TreeGrafter"/>
</dbReference>
<feature type="transmembrane region" description="Helical" evidence="12">
    <location>
        <begin position="107"/>
        <end position="129"/>
    </location>
</feature>
<feature type="transmembrane region" description="Helical" evidence="12">
    <location>
        <begin position="12"/>
        <end position="30"/>
    </location>
</feature>
<reference evidence="16" key="1">
    <citation type="submission" date="2021-01" db="EMBL/GenBank/DDBJ databases">
        <title>Ramlibacter sp. strain AW1 16S ribosomal RNA gene Genome sequencing and assembly.</title>
        <authorList>
            <person name="Kang M."/>
        </authorList>
    </citation>
    <scope>NUCLEOTIDE SEQUENCE</scope>
    <source>
        <strain evidence="16">AW1</strain>
    </source>
</reference>
<feature type="transmembrane region" description="Helical" evidence="12">
    <location>
        <begin position="42"/>
        <end position="66"/>
    </location>
</feature>
<feature type="transmembrane region" description="Helical" evidence="12">
    <location>
        <begin position="72"/>
        <end position="95"/>
    </location>
</feature>
<dbReference type="Gene3D" id="3.30.565.10">
    <property type="entry name" value="Histidine kinase-like ATPase, C-terminal domain"/>
    <property type="match status" value="1"/>
</dbReference>
<dbReference type="InterPro" id="IPR036097">
    <property type="entry name" value="HisK_dim/P_sf"/>
</dbReference>
<evidence type="ECO:0000313" key="17">
    <source>
        <dbReference type="Proteomes" id="UP000613011"/>
    </source>
</evidence>
<protein>
    <recommendedName>
        <fullName evidence="10">Virulence sensor protein BvgS</fullName>
        <ecNumber evidence="2">2.7.13.3</ecNumber>
    </recommendedName>
</protein>
<evidence type="ECO:0000313" key="16">
    <source>
        <dbReference type="EMBL" id="MBL0419155.1"/>
    </source>
</evidence>
<evidence type="ECO:0000256" key="4">
    <source>
        <dbReference type="ARBA" id="ARBA00022679"/>
    </source>
</evidence>
<evidence type="ECO:0000256" key="6">
    <source>
        <dbReference type="ARBA" id="ARBA00022777"/>
    </source>
</evidence>
<dbReference type="PROSITE" id="PS50110">
    <property type="entry name" value="RESPONSE_REGULATORY"/>
    <property type="match status" value="1"/>
</dbReference>
<dbReference type="InterPro" id="IPR036890">
    <property type="entry name" value="HATPase_C_sf"/>
</dbReference>
<keyword evidence="4" id="KW-0808">Transferase</keyword>
<evidence type="ECO:0000256" key="9">
    <source>
        <dbReference type="ARBA" id="ARBA00058004"/>
    </source>
</evidence>
<dbReference type="CDD" id="cd00082">
    <property type="entry name" value="HisKA"/>
    <property type="match status" value="1"/>
</dbReference>
<dbReference type="PANTHER" id="PTHR43047">
    <property type="entry name" value="TWO-COMPONENT HISTIDINE PROTEIN KINASE"/>
    <property type="match status" value="1"/>
</dbReference>
<evidence type="ECO:0000256" key="12">
    <source>
        <dbReference type="PROSITE-ProRule" id="PRU00244"/>
    </source>
</evidence>
<dbReference type="InterPro" id="IPR003594">
    <property type="entry name" value="HATPase_dom"/>
</dbReference>
<gene>
    <name evidence="16" type="ORF">JI739_02230</name>
</gene>
<comment type="function">
    <text evidence="9">Member of the two-component regulatory system BvgS/BvgA. Phosphorylates BvgA via a four-step phosphorelay in response to environmental signals.</text>
</comment>